<dbReference type="SUPFAM" id="SSF53681">
    <property type="entry name" value="Aspartate/glutamate racemase"/>
    <property type="match status" value="1"/>
</dbReference>
<dbReference type="InterPro" id="IPR015942">
    <property type="entry name" value="Asp/Glu/hydantoin_racemase"/>
</dbReference>
<gene>
    <name evidence="2" type="ORF">KC980_00730</name>
</gene>
<reference evidence="2" key="1">
    <citation type="submission" date="2020-04" db="EMBL/GenBank/DDBJ databases">
        <authorList>
            <person name="Zhang T."/>
        </authorList>
    </citation>
    <scope>NUCLEOTIDE SEQUENCE</scope>
    <source>
        <strain evidence="2">HKST-UBA79</strain>
    </source>
</reference>
<dbReference type="PANTHER" id="PTHR21198:SF3">
    <property type="entry name" value="GLUTAMATE RACEMASE"/>
    <property type="match status" value="1"/>
</dbReference>
<dbReference type="Pfam" id="PF01177">
    <property type="entry name" value="Asp_Glu_race"/>
    <property type="match status" value="1"/>
</dbReference>
<evidence type="ECO:0000313" key="3">
    <source>
        <dbReference type="Proteomes" id="UP000740557"/>
    </source>
</evidence>
<keyword evidence="1" id="KW-0413">Isomerase</keyword>
<dbReference type="PANTHER" id="PTHR21198">
    <property type="entry name" value="GLUTAMATE RACEMASE"/>
    <property type="match status" value="1"/>
</dbReference>
<dbReference type="Gene3D" id="3.40.50.1860">
    <property type="match status" value="2"/>
</dbReference>
<comment type="caution">
    <text evidence="2">The sequence shown here is derived from an EMBL/GenBank/DDBJ whole genome shotgun (WGS) entry which is preliminary data.</text>
</comment>
<dbReference type="GO" id="GO:0047661">
    <property type="term" value="F:amino-acid racemase activity"/>
    <property type="evidence" value="ECO:0007669"/>
    <property type="project" value="InterPro"/>
</dbReference>
<dbReference type="EMBL" id="JAGQNX010000019">
    <property type="protein sequence ID" value="MCA9308014.1"/>
    <property type="molecule type" value="Genomic_DNA"/>
</dbReference>
<dbReference type="AlphaFoldDB" id="A0A955J1F6"/>
<evidence type="ECO:0000256" key="1">
    <source>
        <dbReference type="ARBA" id="ARBA00023235"/>
    </source>
</evidence>
<organism evidence="2 3">
    <name type="scientific">candidate division WWE3 bacterium</name>
    <dbReference type="NCBI Taxonomy" id="2053526"/>
    <lineage>
        <taxon>Bacteria</taxon>
        <taxon>Katanobacteria</taxon>
    </lineage>
</organism>
<accession>A0A955J1F6</accession>
<evidence type="ECO:0000313" key="2">
    <source>
        <dbReference type="EMBL" id="MCA9308014.1"/>
    </source>
</evidence>
<dbReference type="InterPro" id="IPR001920">
    <property type="entry name" value="Asp/Glu_race"/>
</dbReference>
<protein>
    <submittedName>
        <fullName evidence="2">Aspartate/glutamate racemase family protein</fullName>
    </submittedName>
</protein>
<dbReference type="Proteomes" id="UP000740557">
    <property type="component" value="Unassembled WGS sequence"/>
</dbReference>
<sequence>MTYEKIIGIGGGVGPMAGVILHQKIIENTLTNGTDQDHLEVHHFSRSSDISDRNLFLLEGIGDNPALGLIRTAEIAKHVADYTNKGIVFGIPCNNVHAPSIINPIKEAILQMEPKIKFVDMIGETVSRITTEYPEISRVGLLSTSSTRKIGTYRKTLEPLGYSLIEVEEDIQEQVHDSICNTSWGIKAQFPVTEKARENFERFAKMLKDQGAQAIILGCTEIPLALPQTEIYGIPLIDPMESLALGLIREANPNKVKVHSKQAVIQTVK</sequence>
<reference evidence="2" key="2">
    <citation type="journal article" date="2021" name="Microbiome">
        <title>Successional dynamics and alternative stable states in a saline activated sludge microbial community over 9 years.</title>
        <authorList>
            <person name="Wang Y."/>
            <person name="Ye J."/>
            <person name="Ju F."/>
            <person name="Liu L."/>
            <person name="Boyd J.A."/>
            <person name="Deng Y."/>
            <person name="Parks D.H."/>
            <person name="Jiang X."/>
            <person name="Yin X."/>
            <person name="Woodcroft B.J."/>
            <person name="Tyson G.W."/>
            <person name="Hugenholtz P."/>
            <person name="Polz M.F."/>
            <person name="Zhang T."/>
        </authorList>
    </citation>
    <scope>NUCLEOTIDE SEQUENCE</scope>
    <source>
        <strain evidence="2">HKST-UBA79</strain>
    </source>
</reference>
<name>A0A955J1F6_UNCKA</name>
<proteinExistence type="predicted"/>